<name>A0A061QTA5_9CHLO</name>
<reference evidence="1" key="1">
    <citation type="submission" date="2014-05" db="EMBL/GenBank/DDBJ databases">
        <title>The transcriptome of the halophilic microalga Tetraselmis sp. GSL018 isolated from the Great Salt Lake, Utah.</title>
        <authorList>
            <person name="Jinkerson R.E."/>
            <person name="D'Adamo S."/>
            <person name="Posewitz M.C."/>
        </authorList>
    </citation>
    <scope>NUCLEOTIDE SEQUENCE</scope>
    <source>
        <strain evidence="1">GSL018</strain>
    </source>
</reference>
<protein>
    <submittedName>
        <fullName evidence="1">Uncharacterized protein</fullName>
    </submittedName>
</protein>
<accession>A0A061QTA5</accession>
<feature type="non-terminal residue" evidence="1">
    <location>
        <position position="1"/>
    </location>
</feature>
<organism evidence="1">
    <name type="scientific">Tetraselmis sp. GSL018</name>
    <dbReference type="NCBI Taxonomy" id="582737"/>
    <lineage>
        <taxon>Eukaryota</taxon>
        <taxon>Viridiplantae</taxon>
        <taxon>Chlorophyta</taxon>
        <taxon>core chlorophytes</taxon>
        <taxon>Chlorodendrophyceae</taxon>
        <taxon>Chlorodendrales</taxon>
        <taxon>Chlorodendraceae</taxon>
        <taxon>Tetraselmis</taxon>
    </lineage>
</organism>
<dbReference type="AlphaFoldDB" id="A0A061QTA5"/>
<proteinExistence type="predicted"/>
<gene>
    <name evidence="1" type="ORF">TSPGSL018_19464</name>
</gene>
<sequence length="76" mass="8796">YQREKLSSLKYLINCERCLRWTLLSGNILLRYICQGHPQVVAIAMRHGTVEQLPALPSLKVPGFFFQYELLFGVLD</sequence>
<dbReference type="EMBL" id="GBEZ01022950">
    <property type="protein sequence ID" value="JAC63912.1"/>
    <property type="molecule type" value="Transcribed_RNA"/>
</dbReference>
<evidence type="ECO:0000313" key="1">
    <source>
        <dbReference type="EMBL" id="JAC63912.1"/>
    </source>
</evidence>